<feature type="region of interest" description="Disordered" evidence="2">
    <location>
        <begin position="272"/>
        <end position="327"/>
    </location>
</feature>
<feature type="region of interest" description="Disordered" evidence="2">
    <location>
        <begin position="398"/>
        <end position="435"/>
    </location>
</feature>
<feature type="region of interest" description="Disordered" evidence="2">
    <location>
        <begin position="449"/>
        <end position="487"/>
    </location>
</feature>
<name>F0WMK7_9STRA</name>
<dbReference type="AlphaFoldDB" id="F0WMK7"/>
<feature type="compositionally biased region" description="Basic and acidic residues" evidence="2">
    <location>
        <begin position="399"/>
        <end position="413"/>
    </location>
</feature>
<dbReference type="HOGENOM" id="CLU_035197_1_0_1"/>
<feature type="coiled-coil region" evidence="1">
    <location>
        <begin position="61"/>
        <end position="117"/>
    </location>
</feature>
<sequence length="505" mass="53952">MSERQEQVQQLQHKIDSGVNETTSYLGQVKKNVQEFDAQNQFTQTAQSYLEVGIEKAASSVEQLKQAGSNLRAHANDASDETMEAARKSLEQVKLALDTLRNQAQDYDKKFVTADREGVLATVQHSVENVINMTRQRSMDAIEMAKEQYTRLWEMLQGASSSAQYGVQVAVGETARVAGKVDSTLGVSSTAGAAAGAVAGVARSADERLGVSAGAASVDQKLTGGMGGNLANRGMGIMNNTVGYISESLQNAKITAEGSEAAQHVERRAQELSGAAKERINQSGVPDTINAGQQRASETYEAAKQRVSGASTTGNEESFTSQAAGMAQNAKHKVMGAAGVTEGESTSQQAHEAAGTLRNRTAESANQATGKAHETAESVKHQIHVKSDEAKQHVYNAADHTRDRTHEAADITRSKGQNVADEAHHHSSSISDKTHAYGEQIRGYADDTAESGANKTHHATSHAQSAVHEHIEPSKPGFGEKVKDAAHHVKEKIHDTISRHKDTSN</sequence>
<keyword evidence="1" id="KW-0175">Coiled coil</keyword>
<feature type="compositionally biased region" description="Polar residues" evidence="2">
    <location>
        <begin position="358"/>
        <end position="369"/>
    </location>
</feature>
<organism evidence="3">
    <name type="scientific">Albugo laibachii Nc14</name>
    <dbReference type="NCBI Taxonomy" id="890382"/>
    <lineage>
        <taxon>Eukaryota</taxon>
        <taxon>Sar</taxon>
        <taxon>Stramenopiles</taxon>
        <taxon>Oomycota</taxon>
        <taxon>Peronosporomycetes</taxon>
        <taxon>Albuginales</taxon>
        <taxon>Albuginaceae</taxon>
        <taxon>Albugo</taxon>
    </lineage>
</organism>
<feature type="compositionally biased region" description="Basic and acidic residues" evidence="2">
    <location>
        <begin position="467"/>
        <end position="487"/>
    </location>
</feature>
<gene>
    <name evidence="3" type="primary">AlNc14C158G7697</name>
    <name evidence="3" type="ORF">ALNC14_086820</name>
</gene>
<feature type="compositionally biased region" description="Polar residues" evidence="2">
    <location>
        <begin position="308"/>
        <end position="323"/>
    </location>
</feature>
<evidence type="ECO:0000313" key="3">
    <source>
        <dbReference type="EMBL" id="CCA22539.1"/>
    </source>
</evidence>
<accession>F0WMK7</accession>
<feature type="region of interest" description="Disordered" evidence="2">
    <location>
        <begin position="342"/>
        <end position="380"/>
    </location>
</feature>
<feature type="compositionally biased region" description="Basic and acidic residues" evidence="2">
    <location>
        <begin position="371"/>
        <end position="380"/>
    </location>
</feature>
<protein>
    <submittedName>
        <fullName evidence="3">Uncharacterized protein AlNc14C158G7697</fullName>
    </submittedName>
</protein>
<dbReference type="PANTHER" id="PTHR47372:SF11">
    <property type="entry name" value="RE19971P"/>
    <property type="match status" value="1"/>
</dbReference>
<dbReference type="EMBL" id="FR824203">
    <property type="protein sequence ID" value="CCA22539.1"/>
    <property type="molecule type" value="Genomic_DNA"/>
</dbReference>
<reference evidence="3" key="2">
    <citation type="submission" date="2011-02" db="EMBL/GenBank/DDBJ databases">
        <authorList>
            <person name="MacLean D."/>
        </authorList>
    </citation>
    <scope>NUCLEOTIDE SEQUENCE</scope>
</reference>
<evidence type="ECO:0000256" key="1">
    <source>
        <dbReference type="SAM" id="Coils"/>
    </source>
</evidence>
<feature type="compositionally biased region" description="Polar residues" evidence="2">
    <location>
        <begin position="281"/>
        <end position="297"/>
    </location>
</feature>
<reference evidence="3" key="1">
    <citation type="journal article" date="2011" name="PLoS Biol.">
        <title>Gene gain and loss during evolution of obligate parasitism in the white rust pathogen of Arabidopsis thaliana.</title>
        <authorList>
            <person name="Kemen E."/>
            <person name="Gardiner A."/>
            <person name="Schultz-Larsen T."/>
            <person name="Kemen A.C."/>
            <person name="Balmuth A.L."/>
            <person name="Robert-Seilaniantz A."/>
            <person name="Bailey K."/>
            <person name="Holub E."/>
            <person name="Studholme D.J."/>
            <person name="Maclean D."/>
            <person name="Jones J.D."/>
        </authorList>
    </citation>
    <scope>NUCLEOTIDE SEQUENCE</scope>
</reference>
<dbReference type="PANTHER" id="PTHR47372">
    <property type="entry name" value="DAUER UP-REGULATED-RELATED"/>
    <property type="match status" value="1"/>
</dbReference>
<evidence type="ECO:0000256" key="2">
    <source>
        <dbReference type="SAM" id="MobiDB-lite"/>
    </source>
</evidence>
<proteinExistence type="predicted"/>